<keyword evidence="5 8" id="KW-1133">Transmembrane helix</keyword>
<feature type="transmembrane region" description="Helical" evidence="8">
    <location>
        <begin position="103"/>
        <end position="128"/>
    </location>
</feature>
<protein>
    <recommendedName>
        <fullName evidence="11">Major facilitator superfamily (MFS) profile domain-containing protein</fullName>
    </recommendedName>
</protein>
<evidence type="ECO:0000256" key="3">
    <source>
        <dbReference type="ARBA" id="ARBA00022448"/>
    </source>
</evidence>
<evidence type="ECO:0000256" key="7">
    <source>
        <dbReference type="SAM" id="MobiDB-lite"/>
    </source>
</evidence>
<evidence type="ECO:0000256" key="1">
    <source>
        <dbReference type="ARBA" id="ARBA00004141"/>
    </source>
</evidence>
<proteinExistence type="inferred from homology"/>
<dbReference type="OrthoDB" id="4157088at2759"/>
<dbReference type="EMBL" id="NAJM01000006">
    <property type="protein sequence ID" value="RVX73846.1"/>
    <property type="molecule type" value="Genomic_DNA"/>
</dbReference>
<dbReference type="VEuPathDB" id="FungiDB:PV10_02479"/>
<comment type="similarity">
    <text evidence="2">Belongs to the major facilitator superfamily. TCR/Tet family.</text>
</comment>
<feature type="transmembrane region" description="Helical" evidence="8">
    <location>
        <begin position="259"/>
        <end position="279"/>
    </location>
</feature>
<dbReference type="PANTHER" id="PTHR23501:SF12">
    <property type="entry name" value="MAJOR FACILITATOR SUPERFAMILY (MFS) PROFILE DOMAIN-CONTAINING PROTEIN-RELATED"/>
    <property type="match status" value="1"/>
</dbReference>
<feature type="transmembrane region" description="Helical" evidence="8">
    <location>
        <begin position="170"/>
        <end position="188"/>
    </location>
</feature>
<name>A0A438NDS7_EXOME</name>
<feature type="compositionally biased region" description="Low complexity" evidence="7">
    <location>
        <begin position="702"/>
        <end position="727"/>
    </location>
</feature>
<evidence type="ECO:0000313" key="10">
    <source>
        <dbReference type="Proteomes" id="UP000288859"/>
    </source>
</evidence>
<feature type="transmembrane region" description="Helical" evidence="8">
    <location>
        <begin position="140"/>
        <end position="158"/>
    </location>
</feature>
<reference evidence="9 10" key="1">
    <citation type="submission" date="2017-03" db="EMBL/GenBank/DDBJ databases">
        <title>Genomes of endolithic fungi from Antarctica.</title>
        <authorList>
            <person name="Coleine C."/>
            <person name="Masonjones S."/>
            <person name="Stajich J.E."/>
        </authorList>
    </citation>
    <scope>NUCLEOTIDE SEQUENCE [LARGE SCALE GENOMIC DNA]</scope>
    <source>
        <strain evidence="9 10">CCFEE 6314</strain>
    </source>
</reference>
<keyword evidence="4 8" id="KW-0812">Transmembrane</keyword>
<gene>
    <name evidence="9" type="ORF">B0A52_02736</name>
</gene>
<feature type="region of interest" description="Disordered" evidence="7">
    <location>
        <begin position="671"/>
        <end position="774"/>
    </location>
</feature>
<dbReference type="Gene3D" id="1.20.1250.20">
    <property type="entry name" value="MFS general substrate transporter like domains"/>
    <property type="match status" value="1"/>
</dbReference>
<feature type="compositionally biased region" description="Basic and acidic residues" evidence="7">
    <location>
        <begin position="736"/>
        <end position="746"/>
    </location>
</feature>
<comment type="caution">
    <text evidence="9">The sequence shown here is derived from an EMBL/GenBank/DDBJ whole genome shotgun (WGS) entry which is preliminary data.</text>
</comment>
<evidence type="ECO:0000256" key="5">
    <source>
        <dbReference type="ARBA" id="ARBA00022989"/>
    </source>
</evidence>
<evidence type="ECO:0000256" key="8">
    <source>
        <dbReference type="SAM" id="Phobius"/>
    </source>
</evidence>
<dbReference type="SUPFAM" id="SSF103473">
    <property type="entry name" value="MFS general substrate transporter"/>
    <property type="match status" value="1"/>
</dbReference>
<keyword evidence="6 8" id="KW-0472">Membrane</keyword>
<comment type="subcellular location">
    <subcellularLocation>
        <location evidence="1">Membrane</location>
        <topology evidence="1">Multi-pass membrane protein</topology>
    </subcellularLocation>
</comment>
<organism evidence="9 10">
    <name type="scientific">Exophiala mesophila</name>
    <name type="common">Black yeast-like fungus</name>
    <dbReference type="NCBI Taxonomy" id="212818"/>
    <lineage>
        <taxon>Eukaryota</taxon>
        <taxon>Fungi</taxon>
        <taxon>Dikarya</taxon>
        <taxon>Ascomycota</taxon>
        <taxon>Pezizomycotina</taxon>
        <taxon>Eurotiomycetes</taxon>
        <taxon>Chaetothyriomycetidae</taxon>
        <taxon>Chaetothyriales</taxon>
        <taxon>Herpotrichiellaceae</taxon>
        <taxon>Exophiala</taxon>
    </lineage>
</organism>
<evidence type="ECO:0000256" key="6">
    <source>
        <dbReference type="ARBA" id="ARBA00023136"/>
    </source>
</evidence>
<feature type="transmembrane region" description="Helical" evidence="8">
    <location>
        <begin position="455"/>
        <end position="475"/>
    </location>
</feature>
<feature type="transmembrane region" description="Helical" evidence="8">
    <location>
        <begin position="383"/>
        <end position="408"/>
    </location>
</feature>
<dbReference type="InterPro" id="IPR036259">
    <property type="entry name" value="MFS_trans_sf"/>
</dbReference>
<feature type="transmembrane region" description="Helical" evidence="8">
    <location>
        <begin position="420"/>
        <end position="443"/>
    </location>
</feature>
<keyword evidence="3" id="KW-0813">Transport</keyword>
<feature type="region of interest" description="Disordered" evidence="7">
    <location>
        <begin position="1"/>
        <end position="30"/>
    </location>
</feature>
<dbReference type="PANTHER" id="PTHR23501">
    <property type="entry name" value="MAJOR FACILITATOR SUPERFAMILY"/>
    <property type="match status" value="1"/>
</dbReference>
<dbReference type="AlphaFoldDB" id="A0A438NDS7"/>
<feature type="compositionally biased region" description="Polar residues" evidence="7">
    <location>
        <begin position="751"/>
        <end position="768"/>
    </location>
</feature>
<feature type="transmembrane region" description="Helical" evidence="8">
    <location>
        <begin position="313"/>
        <end position="335"/>
    </location>
</feature>
<feature type="transmembrane region" description="Helical" evidence="8">
    <location>
        <begin position="539"/>
        <end position="561"/>
    </location>
</feature>
<dbReference type="GO" id="GO:0005886">
    <property type="term" value="C:plasma membrane"/>
    <property type="evidence" value="ECO:0007669"/>
    <property type="project" value="TreeGrafter"/>
</dbReference>
<dbReference type="GO" id="GO:0022857">
    <property type="term" value="F:transmembrane transporter activity"/>
    <property type="evidence" value="ECO:0007669"/>
    <property type="project" value="TreeGrafter"/>
</dbReference>
<feature type="transmembrane region" description="Helical" evidence="8">
    <location>
        <begin position="629"/>
        <end position="651"/>
    </location>
</feature>
<evidence type="ECO:0000313" key="9">
    <source>
        <dbReference type="EMBL" id="RVX73846.1"/>
    </source>
</evidence>
<feature type="compositionally biased region" description="Polar residues" evidence="7">
    <location>
        <begin position="674"/>
        <end position="684"/>
    </location>
</feature>
<feature type="compositionally biased region" description="Low complexity" evidence="7">
    <location>
        <begin position="1"/>
        <end position="18"/>
    </location>
</feature>
<evidence type="ECO:0008006" key="11">
    <source>
        <dbReference type="Google" id="ProtNLM"/>
    </source>
</evidence>
<accession>A0A438NDS7</accession>
<dbReference type="Proteomes" id="UP000288859">
    <property type="component" value="Unassembled WGS sequence"/>
</dbReference>
<feature type="transmembrane region" description="Helical" evidence="8">
    <location>
        <begin position="230"/>
        <end position="253"/>
    </location>
</feature>
<sequence>MAALTPPSLSRPPSSFPSCGPPPPKSQPAEGVIRVQQSVTVEEIVVPENANPNESTLFGDASRFYQATVCATSRFAHDLFSATTLREDPGDDEQPTPARNKRWIVTAVLLALVNLICTMVDTMLPVMLPEIMYDLDIQGFQWILAGLATGAAATTLAAGQLYGVFPFKQVYALFAVLFLIGTISPALASNMLFIFYARLVQGIGMAGLKMGAMIFLDHEGSFTDKSRRDFFVLVSGAIGLILGPFLGSLFAARHRFWNWAFYTTFMLLALVFVPLVYILPNRLHVPLAVSTWSPQRTLTWRVLSLKMDTLGSVLSFTGIMTFFISINLAGTYASWYDSYTYVPISVGGAVLVLLVIQQTLFANDEPWARLFPCGYCRHVRSMALFMLTCFICGILQTTLPYTALFQLLSGAKGSAVDTAVYLFFNFSAPHLIPTLLVPVYVGSGLVTSYPLVPSYSIWSLGTGIFLMAGTAILFLNTPTFFPDPSGMPRILQQFSLASIGWWSAMTLSLAHQIIDVLQPTNSSMGPERSSYRHPYHNRSFIQFAAYLGAAIALTGSGNIFMTLGPRWTLEAIRKDLAQFPNLYDSHTKPDHEDARVALLGYTFIRNGTTPTLFEATIDTIKETFGWSSLVSLTMATLAFITSVTLVVYKIWTGDLDWRNRVVGNVPREWRVEQPASSSGQQANETVYGEDGPGPAIELVERTGTATPAGTPTGTGVGTPADTPTRTGTGTGTGTGTRDRDNHRGDTHGGNTPVNQANTHGITWAATTKTGRRAG</sequence>
<evidence type="ECO:0000256" key="2">
    <source>
        <dbReference type="ARBA" id="ARBA00007520"/>
    </source>
</evidence>
<evidence type="ECO:0000256" key="4">
    <source>
        <dbReference type="ARBA" id="ARBA00022692"/>
    </source>
</evidence>
<feature type="transmembrane region" description="Helical" evidence="8">
    <location>
        <begin position="341"/>
        <end position="362"/>
    </location>
</feature>